<evidence type="ECO:0000313" key="2">
    <source>
        <dbReference type="EMBL" id="RKP25678.1"/>
    </source>
</evidence>
<dbReference type="OrthoDB" id="1721884at2759"/>
<name>A0A4P9Z077_9FUNG</name>
<feature type="non-terminal residue" evidence="2">
    <location>
        <position position="288"/>
    </location>
</feature>
<dbReference type="InterPro" id="IPR050052">
    <property type="entry name" value="ATP-dep_Clp_protease_ClpX"/>
</dbReference>
<sequence>MMLAARSLQRHLTAVGRSSRPATAGALLSSRTVTRAYLRPTSAALSIKPTTAVQRGNETDTGPTDLPPPFNDAPRPTTSTKKSSGGGGGGGGRGGGGGHTTHSHTSPPAADVDVEGEGAWSSVLTNPRMIVQHLDEYIIGQDRAKKILAVAVYNHYQRVRANLMQRRVAELQQAASRHGAVHRDGFHAAMTPGYRATSDALSHGPPPPANTTSRLSSAGEAASMASQLPVDDTRPWLNPPTAGQHPRESSKEKPSASQTRMAGAFDPLDEHRLSAGQNNSWISHGHQT</sequence>
<proteinExistence type="predicted"/>
<reference evidence="3" key="1">
    <citation type="journal article" date="2018" name="Nat. Microbiol.">
        <title>Leveraging single-cell genomics to expand the fungal tree of life.</title>
        <authorList>
            <person name="Ahrendt S.R."/>
            <person name="Quandt C.A."/>
            <person name="Ciobanu D."/>
            <person name="Clum A."/>
            <person name="Salamov A."/>
            <person name="Andreopoulos B."/>
            <person name="Cheng J.F."/>
            <person name="Woyke T."/>
            <person name="Pelin A."/>
            <person name="Henrissat B."/>
            <person name="Reynolds N.K."/>
            <person name="Benny G.L."/>
            <person name="Smith M.E."/>
            <person name="James T.Y."/>
            <person name="Grigoriev I.V."/>
        </authorList>
    </citation>
    <scope>NUCLEOTIDE SEQUENCE [LARGE SCALE GENOMIC DNA]</scope>
    <source>
        <strain evidence="3">Benny S71-1</strain>
    </source>
</reference>
<dbReference type="PANTHER" id="PTHR48102">
    <property type="entry name" value="ATP-DEPENDENT CLP PROTEASE ATP-BINDING SUBUNIT CLPX-LIKE, MITOCHONDRIAL-RELATED"/>
    <property type="match status" value="1"/>
</dbReference>
<keyword evidence="3" id="KW-1185">Reference proteome</keyword>
<evidence type="ECO:0000256" key="1">
    <source>
        <dbReference type="SAM" id="MobiDB-lite"/>
    </source>
</evidence>
<feature type="region of interest" description="Disordered" evidence="1">
    <location>
        <begin position="47"/>
        <end position="113"/>
    </location>
</feature>
<protein>
    <submittedName>
        <fullName evidence="2">Uncharacterized protein</fullName>
    </submittedName>
</protein>
<evidence type="ECO:0000313" key="3">
    <source>
        <dbReference type="Proteomes" id="UP000278143"/>
    </source>
</evidence>
<feature type="compositionally biased region" description="Basic and acidic residues" evidence="1">
    <location>
        <begin position="245"/>
        <end position="254"/>
    </location>
</feature>
<feature type="compositionally biased region" description="Polar residues" evidence="1">
    <location>
        <begin position="275"/>
        <end position="288"/>
    </location>
</feature>
<accession>A0A4P9Z077</accession>
<dbReference type="Gene3D" id="3.40.50.300">
    <property type="entry name" value="P-loop containing nucleotide triphosphate hydrolases"/>
    <property type="match status" value="1"/>
</dbReference>
<dbReference type="GO" id="GO:0005759">
    <property type="term" value="C:mitochondrial matrix"/>
    <property type="evidence" value="ECO:0007669"/>
    <property type="project" value="TreeGrafter"/>
</dbReference>
<dbReference type="GO" id="GO:0005524">
    <property type="term" value="F:ATP binding"/>
    <property type="evidence" value="ECO:0007669"/>
    <property type="project" value="TreeGrafter"/>
</dbReference>
<organism evidence="2 3">
    <name type="scientific">Syncephalis pseudoplumigaleata</name>
    <dbReference type="NCBI Taxonomy" id="1712513"/>
    <lineage>
        <taxon>Eukaryota</taxon>
        <taxon>Fungi</taxon>
        <taxon>Fungi incertae sedis</taxon>
        <taxon>Zoopagomycota</taxon>
        <taxon>Zoopagomycotina</taxon>
        <taxon>Zoopagomycetes</taxon>
        <taxon>Zoopagales</taxon>
        <taxon>Piptocephalidaceae</taxon>
        <taxon>Syncephalis</taxon>
    </lineage>
</organism>
<dbReference type="PANTHER" id="PTHR48102:SF7">
    <property type="entry name" value="ATP-DEPENDENT CLP PROTEASE ATP-BINDING SUBUNIT CLPX-LIKE, MITOCHONDRIAL"/>
    <property type="match status" value="1"/>
</dbReference>
<feature type="compositionally biased region" description="Polar residues" evidence="1">
    <location>
        <begin position="48"/>
        <end position="62"/>
    </location>
</feature>
<gene>
    <name evidence="2" type="ORF">SYNPS1DRAFT_28599</name>
</gene>
<dbReference type="GO" id="GO:0051603">
    <property type="term" value="P:proteolysis involved in protein catabolic process"/>
    <property type="evidence" value="ECO:0007669"/>
    <property type="project" value="TreeGrafter"/>
</dbReference>
<dbReference type="InterPro" id="IPR027417">
    <property type="entry name" value="P-loop_NTPase"/>
</dbReference>
<dbReference type="EMBL" id="KZ989659">
    <property type="protein sequence ID" value="RKP25678.1"/>
    <property type="molecule type" value="Genomic_DNA"/>
</dbReference>
<dbReference type="GO" id="GO:0016887">
    <property type="term" value="F:ATP hydrolysis activity"/>
    <property type="evidence" value="ECO:0007669"/>
    <property type="project" value="TreeGrafter"/>
</dbReference>
<feature type="compositionally biased region" description="Gly residues" evidence="1">
    <location>
        <begin position="84"/>
        <end position="99"/>
    </location>
</feature>
<feature type="region of interest" description="Disordered" evidence="1">
    <location>
        <begin position="196"/>
        <end position="288"/>
    </location>
</feature>
<dbReference type="Proteomes" id="UP000278143">
    <property type="component" value="Unassembled WGS sequence"/>
</dbReference>
<dbReference type="AlphaFoldDB" id="A0A4P9Z077"/>